<dbReference type="GO" id="GO:0005886">
    <property type="term" value="C:plasma membrane"/>
    <property type="evidence" value="ECO:0007669"/>
    <property type="project" value="UniProtKB-SubCell"/>
</dbReference>
<evidence type="ECO:0000256" key="5">
    <source>
        <dbReference type="ARBA" id="ARBA00022989"/>
    </source>
</evidence>
<name>A0A0U3CG47_9EURY</name>
<evidence type="ECO:0000256" key="1">
    <source>
        <dbReference type="ARBA" id="ARBA00004651"/>
    </source>
</evidence>
<feature type="transmembrane region" description="Helical" evidence="7">
    <location>
        <begin position="156"/>
        <end position="176"/>
    </location>
</feature>
<dbReference type="PANTHER" id="PTHR22926:SF3">
    <property type="entry name" value="UNDECAPRENYL-PHOSPHATE ALPHA-N-ACETYLGLUCOSAMINYL 1-PHOSPHATE TRANSFERASE"/>
    <property type="match status" value="1"/>
</dbReference>
<feature type="transmembrane region" description="Helical" evidence="7">
    <location>
        <begin position="79"/>
        <end position="99"/>
    </location>
</feature>
<keyword evidence="4 7" id="KW-0812">Transmembrane</keyword>
<feature type="transmembrane region" description="Helical" evidence="7">
    <location>
        <begin position="213"/>
        <end position="236"/>
    </location>
</feature>
<dbReference type="GO" id="GO:0044038">
    <property type="term" value="P:cell wall macromolecule biosynthetic process"/>
    <property type="evidence" value="ECO:0007669"/>
    <property type="project" value="TreeGrafter"/>
</dbReference>
<dbReference type="CDD" id="cd06856">
    <property type="entry name" value="GT_GPT_archaea"/>
    <property type="match status" value="1"/>
</dbReference>
<dbReference type="PANTHER" id="PTHR22926">
    <property type="entry name" value="PHOSPHO-N-ACETYLMURAMOYL-PENTAPEPTIDE-TRANSFERASE"/>
    <property type="match status" value="1"/>
</dbReference>
<dbReference type="InterPro" id="IPR000715">
    <property type="entry name" value="Glycosyl_transferase_4"/>
</dbReference>
<accession>A0A0U3CG47</accession>
<feature type="transmembrane region" description="Helical" evidence="7">
    <location>
        <begin position="6"/>
        <end position="26"/>
    </location>
</feature>
<dbReference type="GeneID" id="26735975"/>
<evidence type="ECO:0000256" key="4">
    <source>
        <dbReference type="ARBA" id="ARBA00022692"/>
    </source>
</evidence>
<evidence type="ECO:0000256" key="6">
    <source>
        <dbReference type="ARBA" id="ARBA00023136"/>
    </source>
</evidence>
<keyword evidence="6 7" id="KW-0472">Membrane</keyword>
<keyword evidence="3 8" id="KW-0808">Transferase</keyword>
<evidence type="ECO:0000256" key="2">
    <source>
        <dbReference type="ARBA" id="ARBA00022475"/>
    </source>
</evidence>
<dbReference type="OrthoDB" id="34534at2157"/>
<feature type="transmembrane region" description="Helical" evidence="7">
    <location>
        <begin position="111"/>
        <end position="136"/>
    </location>
</feature>
<dbReference type="Pfam" id="PF00953">
    <property type="entry name" value="Glycos_transf_4"/>
    <property type="match status" value="1"/>
</dbReference>
<dbReference type="KEGG" id="mmil:sm9_1006"/>
<sequence>MMILPQLPLYVIAIICGLLAFLVTHLSMPRIIRKLENADIVGKDLHKSWKPIVAEMGGFGILFGFIIGMFSGIYMHDILVFPLCVVLIVILLVGIIGIVDDLLVLSSKEKLFLLFLAGVPLIWAAPSNVGILYLISIPIAISIGSNLTNMLAGLNGIESGLGIISIASLTISCIILGKYDVTIISMSMLGALIAFLYYNKYPAKIFPGDTGTLIIGATIVSIAFIGRVKLIALIVLMPNIIDAAMKFYSAGVMERQQFKPTQVDEDGNLIRPETGFKSLIRFVIRRPITEKQAVRIIWGIGLIFGIIGIFVALTMPGVIGNQTLANFLQIKEMFYHV</sequence>
<feature type="transmembrane region" description="Helical" evidence="7">
    <location>
        <begin position="52"/>
        <end position="73"/>
    </location>
</feature>
<protein>
    <submittedName>
        <fullName evidence="8">Cell wall biosynthesis protein phospho-N-acetylmuramoyl-pentapeptide-transferase family</fullName>
    </submittedName>
</protein>
<keyword evidence="2" id="KW-1003">Cell membrane</keyword>
<keyword evidence="9" id="KW-1185">Reference proteome</keyword>
<comment type="subcellular location">
    <subcellularLocation>
        <location evidence="1">Cell membrane</location>
        <topology evidence="1">Multi-pass membrane protein</topology>
    </subcellularLocation>
</comment>
<dbReference type="AlphaFoldDB" id="A0A0U3CG47"/>
<organism evidence="8 9">
    <name type="scientific">Methanobrevibacter millerae</name>
    <dbReference type="NCBI Taxonomy" id="230361"/>
    <lineage>
        <taxon>Archaea</taxon>
        <taxon>Methanobacteriati</taxon>
        <taxon>Methanobacteriota</taxon>
        <taxon>Methanomada group</taxon>
        <taxon>Methanobacteria</taxon>
        <taxon>Methanobacteriales</taxon>
        <taxon>Methanobacteriaceae</taxon>
        <taxon>Methanobrevibacter</taxon>
    </lineage>
</organism>
<dbReference type="PATRIC" id="fig|230361.4.peg.1036"/>
<keyword evidence="5 7" id="KW-1133">Transmembrane helix</keyword>
<dbReference type="RefSeq" id="WP_058739085.1">
    <property type="nucleotide sequence ID" value="NZ_CP011266.1"/>
</dbReference>
<dbReference type="Proteomes" id="UP000067738">
    <property type="component" value="Chromosome"/>
</dbReference>
<feature type="transmembrane region" description="Helical" evidence="7">
    <location>
        <begin position="296"/>
        <end position="319"/>
    </location>
</feature>
<evidence type="ECO:0000313" key="9">
    <source>
        <dbReference type="Proteomes" id="UP000067738"/>
    </source>
</evidence>
<feature type="transmembrane region" description="Helical" evidence="7">
    <location>
        <begin position="183"/>
        <end position="201"/>
    </location>
</feature>
<gene>
    <name evidence="8" type="ORF">sm9_1006</name>
</gene>
<evidence type="ECO:0000256" key="7">
    <source>
        <dbReference type="SAM" id="Phobius"/>
    </source>
</evidence>
<evidence type="ECO:0000313" key="8">
    <source>
        <dbReference type="EMBL" id="ALT68795.1"/>
    </source>
</evidence>
<proteinExistence type="predicted"/>
<evidence type="ECO:0000256" key="3">
    <source>
        <dbReference type="ARBA" id="ARBA00022679"/>
    </source>
</evidence>
<reference evidence="8 9" key="1">
    <citation type="submission" date="2015-04" db="EMBL/GenBank/DDBJ databases">
        <title>The complete genome sequence of the rumen methanogen Methanobrevibacter millerae SM9.</title>
        <authorList>
            <person name="Leahy S.C."/>
            <person name="Kelly W.J."/>
            <person name="Pacheco D.M."/>
            <person name="Li D."/>
            <person name="Altermann E."/>
            <person name="Attwood G.T."/>
        </authorList>
    </citation>
    <scope>NUCLEOTIDE SEQUENCE [LARGE SCALE GENOMIC DNA]</scope>
    <source>
        <strain evidence="8 9">SM9</strain>
    </source>
</reference>
<dbReference type="GO" id="GO:0071555">
    <property type="term" value="P:cell wall organization"/>
    <property type="evidence" value="ECO:0007669"/>
    <property type="project" value="TreeGrafter"/>
</dbReference>
<dbReference type="EMBL" id="CP011266">
    <property type="protein sequence ID" value="ALT68795.1"/>
    <property type="molecule type" value="Genomic_DNA"/>
</dbReference>
<dbReference type="GO" id="GO:0016780">
    <property type="term" value="F:phosphotransferase activity, for other substituted phosphate groups"/>
    <property type="evidence" value="ECO:0007669"/>
    <property type="project" value="InterPro"/>
</dbReference>